<evidence type="ECO:0008006" key="5">
    <source>
        <dbReference type="Google" id="ProtNLM"/>
    </source>
</evidence>
<dbReference type="PANTHER" id="PTHR23159">
    <property type="entry name" value="CENTROSOMAL PROTEIN 2"/>
    <property type="match status" value="1"/>
</dbReference>
<organism evidence="3 4">
    <name type="scientific">Tritrichomonas musculus</name>
    <dbReference type="NCBI Taxonomy" id="1915356"/>
    <lineage>
        <taxon>Eukaryota</taxon>
        <taxon>Metamonada</taxon>
        <taxon>Parabasalia</taxon>
        <taxon>Tritrichomonadida</taxon>
        <taxon>Tritrichomonadidae</taxon>
        <taxon>Tritrichomonas</taxon>
    </lineage>
</organism>
<feature type="compositionally biased region" description="Basic and acidic residues" evidence="2">
    <location>
        <begin position="263"/>
        <end position="298"/>
    </location>
</feature>
<feature type="coiled-coil region" evidence="1">
    <location>
        <begin position="370"/>
        <end position="521"/>
    </location>
</feature>
<feature type="compositionally biased region" description="Low complexity" evidence="2">
    <location>
        <begin position="327"/>
        <end position="339"/>
    </location>
</feature>
<keyword evidence="4" id="KW-1185">Reference proteome</keyword>
<feature type="coiled-coil region" evidence="1">
    <location>
        <begin position="822"/>
        <end position="878"/>
    </location>
</feature>
<gene>
    <name evidence="3" type="ORF">M9Y10_042449</name>
</gene>
<name>A0ABR2GPL9_9EUKA</name>
<keyword evidence="1" id="KW-0175">Coiled coil</keyword>
<sequence length="1040" mass="120355">MLDISSDFDPLISHDNINQESETDVQILIESQTALLREQNEALTKENASLHVQFEEAMRITRQVEEVHKVNRELKTQIREYQSQIDNMNQRMDISSRTIEELNQKLETEKMNSHSSHENDQAIVQKEIQKIKAQTQAQIDSLLEQVDQLNKSKEKCDMDSKLINGKISRCIDNAQHFFQATFGTFDDLITFLSQTPIIQPTPAPAQPQQQPPPIQPSLFQNQDMVNNQMQKLVKKLKKEKIKIKKLKNNNEDLEAAIAKLKRDQTDNDKKHQQEVDSLKKKVEQREEDMRSLVSEQKHQISSMKSKIESLKAENARRKQAESESYAQQLHSQQSMQQQPLYQQQNYGDSMLKNNKDPDLDQTYQTMSQKNTEISRQLRSAIAQRDELSAKIRDLENQKQENLLAIEKAKNELNAFEIVHKETVAELESVRNALHEREVGADKKEKTKLKREITSLKSQINNLQSSLESQKKQSYELSLNNEQSTHTISQLNQKIEESRKIIEEDQKTIESLRDDLLNAQSALEDKPKITPEDIMPPSVWRYPEFGSELCDQISKISINNAFQPATKLQSVYRAIHQYYNKIINQRNATLEQAYSESSSVKHNVNQFLINLTIALGIEPITFDDFFARNGSSVITATINKLRTCCDDFKRKNEQLTTALGHFYSSMNLPPESDVNLIIDQINNIREQIGMQQTVIQKKNKKCREVSSAFKCLKRKYECEVDELSRHIEQLNDSVEQLTKSNNELTSANQHYKRELQSLKVEYRDYKEKKEDTETTLIERHEDDARSWSQEKAQLLAQLHESSRIYDQKNTSFSGAIAENQTLIERLKQTIHNQKITISEKEDQIAKLKESNEEALRDITNKTEKEKKQLVQTYEKAVAEITEQSNAHRVDVEKLAKSMAESDKRFKQAKIAMAQFKRENAKVVNELQALKEQCERDKKLAESSLKTAVLNAENNFNSRLDEQKTTFENDKRRLYAYVADSFKQFFNPHENIDERTFKSTINRAKDELSRLVATDTAVRRLVCASAHQKTDDAVAQVLMNGT</sequence>
<accession>A0ABR2GPL9</accession>
<protein>
    <recommendedName>
        <fullName evidence="5">Viral A-type inclusion protein</fullName>
    </recommendedName>
</protein>
<evidence type="ECO:0000313" key="3">
    <source>
        <dbReference type="EMBL" id="KAK8835563.1"/>
    </source>
</evidence>
<dbReference type="PANTHER" id="PTHR23159:SF31">
    <property type="entry name" value="CENTROSOME-ASSOCIATED PROTEIN CEP250 ISOFORM X1"/>
    <property type="match status" value="1"/>
</dbReference>
<feature type="coiled-coil region" evidence="1">
    <location>
        <begin position="64"/>
        <end position="159"/>
    </location>
</feature>
<proteinExistence type="predicted"/>
<feature type="compositionally biased region" description="Basic and acidic residues" evidence="2">
    <location>
        <begin position="305"/>
        <end position="321"/>
    </location>
</feature>
<feature type="coiled-coil region" evidence="1">
    <location>
        <begin position="712"/>
        <end position="796"/>
    </location>
</feature>
<dbReference type="Gene3D" id="1.10.287.1490">
    <property type="match status" value="1"/>
</dbReference>
<evidence type="ECO:0000313" key="4">
    <source>
        <dbReference type="Proteomes" id="UP001470230"/>
    </source>
</evidence>
<feature type="region of interest" description="Disordered" evidence="2">
    <location>
        <begin position="263"/>
        <end position="339"/>
    </location>
</feature>
<dbReference type="EMBL" id="JAPFFF010000079">
    <property type="protein sequence ID" value="KAK8835563.1"/>
    <property type="molecule type" value="Genomic_DNA"/>
</dbReference>
<feature type="coiled-coil region" evidence="1">
    <location>
        <begin position="911"/>
        <end position="942"/>
    </location>
</feature>
<feature type="region of interest" description="Disordered" evidence="2">
    <location>
        <begin position="198"/>
        <end position="219"/>
    </location>
</feature>
<evidence type="ECO:0000256" key="2">
    <source>
        <dbReference type="SAM" id="MobiDB-lite"/>
    </source>
</evidence>
<comment type="caution">
    <text evidence="3">The sequence shown here is derived from an EMBL/GenBank/DDBJ whole genome shotgun (WGS) entry which is preliminary data.</text>
</comment>
<feature type="compositionally biased region" description="Pro residues" evidence="2">
    <location>
        <begin position="199"/>
        <end position="215"/>
    </location>
</feature>
<dbReference type="Proteomes" id="UP001470230">
    <property type="component" value="Unassembled WGS sequence"/>
</dbReference>
<evidence type="ECO:0000256" key="1">
    <source>
        <dbReference type="SAM" id="Coils"/>
    </source>
</evidence>
<reference evidence="3 4" key="1">
    <citation type="submission" date="2024-04" db="EMBL/GenBank/DDBJ databases">
        <title>Tritrichomonas musculus Genome.</title>
        <authorList>
            <person name="Alves-Ferreira E."/>
            <person name="Grigg M."/>
            <person name="Lorenzi H."/>
            <person name="Galac M."/>
        </authorList>
    </citation>
    <scope>NUCLEOTIDE SEQUENCE [LARGE SCALE GENOMIC DNA]</scope>
    <source>
        <strain evidence="3 4">EAF2021</strain>
    </source>
</reference>